<dbReference type="Proteomes" id="UP000619118">
    <property type="component" value="Unassembled WGS sequence"/>
</dbReference>
<keyword evidence="2" id="KW-1185">Reference proteome</keyword>
<evidence type="ECO:0000313" key="1">
    <source>
        <dbReference type="EMBL" id="GGQ28817.1"/>
    </source>
</evidence>
<evidence type="ECO:0000313" key="2">
    <source>
        <dbReference type="Proteomes" id="UP000619118"/>
    </source>
</evidence>
<dbReference type="EMBL" id="BMQX01000025">
    <property type="protein sequence ID" value="GGQ28817.1"/>
    <property type="molecule type" value="Genomic_DNA"/>
</dbReference>
<gene>
    <name evidence="1" type="ORF">GCM10009411_30660</name>
</gene>
<organism evidence="1 2">
    <name type="scientific">Shewanella litoralis</name>
    <dbReference type="NCBI Taxonomy" id="2282700"/>
    <lineage>
        <taxon>Bacteria</taxon>
        <taxon>Pseudomonadati</taxon>
        <taxon>Pseudomonadota</taxon>
        <taxon>Gammaproteobacteria</taxon>
        <taxon>Alteromonadales</taxon>
        <taxon>Shewanellaceae</taxon>
        <taxon>Shewanella</taxon>
    </lineage>
</organism>
<accession>A0ABQ2RIG9</accession>
<evidence type="ECO:0008006" key="3">
    <source>
        <dbReference type="Google" id="ProtNLM"/>
    </source>
</evidence>
<reference evidence="2" key="1">
    <citation type="journal article" date="2019" name="Int. J. Syst. Evol. Microbiol.">
        <title>The Global Catalogue of Microorganisms (GCM) 10K type strain sequencing project: providing services to taxonomists for standard genome sequencing and annotation.</title>
        <authorList>
            <consortium name="The Broad Institute Genomics Platform"/>
            <consortium name="The Broad Institute Genome Sequencing Center for Infectious Disease"/>
            <person name="Wu L."/>
            <person name="Ma J."/>
        </authorList>
    </citation>
    <scope>NUCLEOTIDE SEQUENCE [LARGE SCALE GENOMIC DNA]</scope>
    <source>
        <strain evidence="2">JCM 32306</strain>
    </source>
</reference>
<proteinExistence type="predicted"/>
<protein>
    <recommendedName>
        <fullName evidence="3">DUF3389 family protein</fullName>
    </recommendedName>
</protein>
<sequence>MNTQTANSKLINISRINTAAGTFRVTASNNDTLKLVTVEILSSDGWEALIIETDALWYQVLLSACEQHLQEQSAQR</sequence>
<dbReference type="RefSeq" id="WP_160055622.1">
    <property type="nucleotide sequence ID" value="NZ_BMQX01000025.1"/>
</dbReference>
<comment type="caution">
    <text evidence="1">The sequence shown here is derived from an EMBL/GenBank/DDBJ whole genome shotgun (WGS) entry which is preliminary data.</text>
</comment>
<name>A0ABQ2RIG9_9GAMM</name>